<dbReference type="OrthoDB" id="1683192at2"/>
<evidence type="ECO:0000313" key="2">
    <source>
        <dbReference type="Proteomes" id="UP000093482"/>
    </source>
</evidence>
<gene>
    <name evidence="1" type="ORF">A6K76_12355</name>
</gene>
<reference evidence="1 2" key="1">
    <citation type="submission" date="2016-07" db="EMBL/GenBank/DDBJ databases">
        <title>Caryophanon latum genome sequencing.</title>
        <authorList>
            <person name="Verma A."/>
            <person name="Pal Y."/>
            <person name="Krishnamurthi S."/>
        </authorList>
    </citation>
    <scope>NUCLEOTIDE SEQUENCE [LARGE SCALE GENOMIC DNA]</scope>
    <source>
        <strain evidence="1 2">DSM 14151</strain>
    </source>
</reference>
<proteinExistence type="predicted"/>
<dbReference type="RefSeq" id="WP_066465090.1">
    <property type="nucleotide sequence ID" value="NZ_MATO01000041.1"/>
</dbReference>
<dbReference type="AlphaFoldDB" id="A0A1C0YR27"/>
<dbReference type="EMBL" id="MATO01000041">
    <property type="protein sequence ID" value="OCS89634.1"/>
    <property type="molecule type" value="Genomic_DNA"/>
</dbReference>
<comment type="caution">
    <text evidence="1">The sequence shown here is derived from an EMBL/GenBank/DDBJ whole genome shotgun (WGS) entry which is preliminary data.</text>
</comment>
<evidence type="ECO:0000313" key="1">
    <source>
        <dbReference type="EMBL" id="OCS89634.1"/>
    </source>
</evidence>
<protein>
    <submittedName>
        <fullName evidence="1">Uncharacterized protein</fullName>
    </submittedName>
</protein>
<dbReference type="Proteomes" id="UP000093482">
    <property type="component" value="Unassembled WGS sequence"/>
</dbReference>
<keyword evidence="2" id="KW-1185">Reference proteome</keyword>
<name>A0A1C0YR27_9BACL</name>
<sequence length="121" mass="13454">MAENIVALIEDTKVSYYEYVVKIEDGCTRIVAALKADQLAEGLRGIVDLSEGLSWLIEAETLLKGQSLHINSPISSVVPLFEKINVAIEATNYNEVISLIEDELKPLFKNAADWQFEEVIS</sequence>
<organism evidence="1 2">
    <name type="scientific">Caryophanon latum</name>
    <dbReference type="NCBI Taxonomy" id="33977"/>
    <lineage>
        <taxon>Bacteria</taxon>
        <taxon>Bacillati</taxon>
        <taxon>Bacillota</taxon>
        <taxon>Bacilli</taxon>
        <taxon>Bacillales</taxon>
        <taxon>Caryophanaceae</taxon>
        <taxon>Caryophanon</taxon>
    </lineage>
</organism>
<accession>A0A1C0YR27</accession>